<evidence type="ECO:0000256" key="5">
    <source>
        <dbReference type="ARBA" id="ARBA00022692"/>
    </source>
</evidence>
<evidence type="ECO:0000256" key="13">
    <source>
        <dbReference type="ARBA" id="ARBA00047816"/>
    </source>
</evidence>
<feature type="transmembrane region" description="Helical" evidence="16">
    <location>
        <begin position="89"/>
        <end position="109"/>
    </location>
</feature>
<evidence type="ECO:0000256" key="16">
    <source>
        <dbReference type="SAM" id="Phobius"/>
    </source>
</evidence>
<feature type="transmembrane region" description="Helical" evidence="16">
    <location>
        <begin position="7"/>
        <end position="24"/>
    </location>
</feature>
<comment type="function">
    <text evidence="12 15">Subunits I and II form the functional core of the enzyme complex. Electrons originating in cytochrome c are transferred via heme a and Cu(A) to the binuclear center formed by heme a3 and Cu(B).</text>
</comment>
<gene>
    <name evidence="19" type="ORF">BJP36_32845</name>
</gene>
<dbReference type="Gene3D" id="1.10.287.90">
    <property type="match status" value="1"/>
</dbReference>
<dbReference type="FunFam" id="1.10.287.90:FF:000013">
    <property type="entry name" value="Cytochrome c oxidase subunit 2"/>
    <property type="match status" value="1"/>
</dbReference>
<dbReference type="PRINTS" id="PR01166">
    <property type="entry name" value="CYCOXIDASEII"/>
</dbReference>
<evidence type="ECO:0000256" key="14">
    <source>
        <dbReference type="RuleBase" id="RU000456"/>
    </source>
</evidence>
<keyword evidence="3 14" id="KW-0813">Transport</keyword>
<dbReference type="GO" id="GO:0005886">
    <property type="term" value="C:plasma membrane"/>
    <property type="evidence" value="ECO:0007669"/>
    <property type="project" value="UniProtKB-SubCell"/>
</dbReference>
<evidence type="ECO:0000256" key="10">
    <source>
        <dbReference type="ARBA" id="ARBA00023008"/>
    </source>
</evidence>
<dbReference type="Pfam" id="PF00116">
    <property type="entry name" value="COX2"/>
    <property type="match status" value="1"/>
</dbReference>
<reference evidence="20" key="1">
    <citation type="submission" date="2016-10" db="EMBL/GenBank/DDBJ databases">
        <title>Comparative genomics uncovers the prolific and rare metabolic potential of the cyanobacterial genus Moorea.</title>
        <authorList>
            <person name="Leao T."/>
            <person name="Castelao G."/>
            <person name="Korobeynikov A."/>
            <person name="Monroe E.A."/>
            <person name="Podell S."/>
            <person name="Glukhov E."/>
            <person name="Allen E."/>
            <person name="Gerwick W.H."/>
            <person name="Gerwick L."/>
        </authorList>
    </citation>
    <scope>NUCLEOTIDE SEQUENCE [LARGE SCALE GENOMIC DNA]</scope>
    <source>
        <strain evidence="20">JHB</strain>
    </source>
</reference>
<sequence>MNIPSQISTLIAGIIITLISLWYGQNHGLLPVAASSEAGDVDGLFNLMMTISTGLFLLIQGALILIVIKFRRQKNDQTDGPSTHGNIPLEMLWTAIPTVIVFVLAVYSFEVYNAMGGLDPMASHDHHHQEIAHNHQMSPSGQEGNESLIAMAPGQGTVALGIGTPPGQEGQGEPLEVNVAGMQYAWIFTYPQTGVMSGEMHVPVGQPVKLNIEANDVIHAFWLPEFRIKQDAIPGRTSQLGFTATRVGDYPIICAELCGSYHGGMKTRLIVETPEEYQAWVQENQFASADTMEKAVAVNPSTMSEGEYLAPYGSEMGIDSQTLQELDHSHHHPGIIQ</sequence>
<dbReference type="InterPro" id="IPR011759">
    <property type="entry name" value="Cyt_c_oxidase_su2_TM_dom"/>
</dbReference>
<evidence type="ECO:0000313" key="20">
    <source>
        <dbReference type="Proteomes" id="UP000176944"/>
    </source>
</evidence>
<dbReference type="SUPFAM" id="SSF81464">
    <property type="entry name" value="Cytochrome c oxidase subunit II-like, transmembrane region"/>
    <property type="match status" value="1"/>
</dbReference>
<evidence type="ECO:0000256" key="9">
    <source>
        <dbReference type="ARBA" id="ARBA00022989"/>
    </source>
</evidence>
<evidence type="ECO:0000256" key="1">
    <source>
        <dbReference type="ARBA" id="ARBA00004141"/>
    </source>
</evidence>
<feature type="domain" description="Cytochrome oxidase subunit II transmembrane region profile" evidence="18">
    <location>
        <begin position="21"/>
        <end position="119"/>
    </location>
</feature>
<keyword evidence="5 14" id="KW-0812">Transmembrane</keyword>
<dbReference type="GO" id="GO:0004129">
    <property type="term" value="F:cytochrome-c oxidase activity"/>
    <property type="evidence" value="ECO:0007669"/>
    <property type="project" value="UniProtKB-EC"/>
</dbReference>
<proteinExistence type="inferred from homology"/>
<name>A0A1D9G903_MOOP1</name>
<dbReference type="InterPro" id="IPR008972">
    <property type="entry name" value="Cupredoxin"/>
</dbReference>
<evidence type="ECO:0000256" key="2">
    <source>
        <dbReference type="ARBA" id="ARBA00007866"/>
    </source>
</evidence>
<dbReference type="EC" id="7.1.1.9" evidence="15"/>
<dbReference type="AlphaFoldDB" id="A0A1D9G903"/>
<protein>
    <recommendedName>
        <fullName evidence="15">Cytochrome c oxidase subunit 2</fullName>
        <ecNumber evidence="15">7.1.1.9</ecNumber>
    </recommendedName>
</protein>
<dbReference type="Gene3D" id="2.60.40.420">
    <property type="entry name" value="Cupredoxins - blue copper proteins"/>
    <property type="match status" value="1"/>
</dbReference>
<accession>A0A1D9G903</accession>
<keyword evidence="10 15" id="KW-0186">Copper</keyword>
<keyword evidence="9 16" id="KW-1133">Transmembrane helix</keyword>
<keyword evidence="4 14" id="KW-0679">Respiratory chain</keyword>
<dbReference type="Pfam" id="PF02790">
    <property type="entry name" value="COX2_TM"/>
    <property type="match status" value="1"/>
</dbReference>
<dbReference type="PANTHER" id="PTHR22888:SF9">
    <property type="entry name" value="CYTOCHROME C OXIDASE SUBUNIT 2"/>
    <property type="match status" value="1"/>
</dbReference>
<dbReference type="InterPro" id="IPR001505">
    <property type="entry name" value="Copper_CuA"/>
</dbReference>
<dbReference type="InterPro" id="IPR045187">
    <property type="entry name" value="CcO_II"/>
</dbReference>
<dbReference type="InterPro" id="IPR002429">
    <property type="entry name" value="CcO_II-like_C"/>
</dbReference>
<dbReference type="Proteomes" id="UP000176944">
    <property type="component" value="Chromosome"/>
</dbReference>
<comment type="similarity">
    <text evidence="2 14">Belongs to the cytochrome c oxidase subunit 2 family.</text>
</comment>
<comment type="subcellular location">
    <subcellularLocation>
        <location evidence="14">Cell membrane</location>
        <topology evidence="14">Multi-pass membrane protein</topology>
    </subcellularLocation>
    <subcellularLocation>
        <location evidence="1">Membrane</location>
        <topology evidence="1">Multi-pass membrane protein</topology>
    </subcellularLocation>
</comment>
<evidence type="ECO:0000256" key="7">
    <source>
        <dbReference type="ARBA" id="ARBA00022967"/>
    </source>
</evidence>
<evidence type="ECO:0000259" key="17">
    <source>
        <dbReference type="PROSITE" id="PS50857"/>
    </source>
</evidence>
<keyword evidence="11 16" id="KW-0472">Membrane</keyword>
<evidence type="ECO:0000256" key="8">
    <source>
        <dbReference type="ARBA" id="ARBA00022982"/>
    </source>
</evidence>
<evidence type="ECO:0000313" key="19">
    <source>
        <dbReference type="EMBL" id="AOY84004.1"/>
    </source>
</evidence>
<evidence type="ECO:0000256" key="12">
    <source>
        <dbReference type="ARBA" id="ARBA00024688"/>
    </source>
</evidence>
<dbReference type="EMBL" id="CP017708">
    <property type="protein sequence ID" value="AOY84004.1"/>
    <property type="molecule type" value="Genomic_DNA"/>
</dbReference>
<keyword evidence="6 15" id="KW-0479">Metal-binding</keyword>
<keyword evidence="7" id="KW-1278">Translocase</keyword>
<dbReference type="PROSITE" id="PS50999">
    <property type="entry name" value="COX2_TM"/>
    <property type="match status" value="1"/>
</dbReference>
<keyword evidence="8 14" id="KW-0249">Electron transport</keyword>
<dbReference type="PROSITE" id="PS50857">
    <property type="entry name" value="COX2_CUA"/>
    <property type="match status" value="1"/>
</dbReference>
<organism evidence="19 20">
    <name type="scientific">Moorena producens (strain JHB)</name>
    <dbReference type="NCBI Taxonomy" id="1454205"/>
    <lineage>
        <taxon>Bacteria</taxon>
        <taxon>Bacillati</taxon>
        <taxon>Cyanobacteriota</taxon>
        <taxon>Cyanophyceae</taxon>
        <taxon>Coleofasciculales</taxon>
        <taxon>Coleofasciculaceae</taxon>
        <taxon>Moorena</taxon>
    </lineage>
</organism>
<comment type="cofactor">
    <cofactor evidence="15">
        <name>Cu cation</name>
        <dbReference type="ChEBI" id="CHEBI:23378"/>
    </cofactor>
    <text evidence="15">Binds a copper A center.</text>
</comment>
<dbReference type="GO" id="GO:0042773">
    <property type="term" value="P:ATP synthesis coupled electron transport"/>
    <property type="evidence" value="ECO:0007669"/>
    <property type="project" value="TreeGrafter"/>
</dbReference>
<dbReference type="PROSITE" id="PS00078">
    <property type="entry name" value="COX2"/>
    <property type="match status" value="1"/>
</dbReference>
<feature type="domain" description="Cytochrome oxidase subunit II copper A binding" evidence="17">
    <location>
        <begin position="172"/>
        <end position="283"/>
    </location>
</feature>
<dbReference type="CDD" id="cd13919">
    <property type="entry name" value="CuRO_HCO_II_like_5"/>
    <property type="match status" value="1"/>
</dbReference>
<evidence type="ECO:0000256" key="15">
    <source>
        <dbReference type="RuleBase" id="RU004024"/>
    </source>
</evidence>
<evidence type="ECO:0000256" key="3">
    <source>
        <dbReference type="ARBA" id="ARBA00022448"/>
    </source>
</evidence>
<evidence type="ECO:0000259" key="18">
    <source>
        <dbReference type="PROSITE" id="PS50999"/>
    </source>
</evidence>
<evidence type="ECO:0000256" key="11">
    <source>
        <dbReference type="ARBA" id="ARBA00023136"/>
    </source>
</evidence>
<comment type="catalytic activity">
    <reaction evidence="13 15">
        <text>4 Fe(II)-[cytochrome c] + O2 + 8 H(+)(in) = 4 Fe(III)-[cytochrome c] + 2 H2O + 4 H(+)(out)</text>
        <dbReference type="Rhea" id="RHEA:11436"/>
        <dbReference type="Rhea" id="RHEA-COMP:10350"/>
        <dbReference type="Rhea" id="RHEA-COMP:14399"/>
        <dbReference type="ChEBI" id="CHEBI:15377"/>
        <dbReference type="ChEBI" id="CHEBI:15378"/>
        <dbReference type="ChEBI" id="CHEBI:15379"/>
        <dbReference type="ChEBI" id="CHEBI:29033"/>
        <dbReference type="ChEBI" id="CHEBI:29034"/>
        <dbReference type="EC" id="7.1.1.9"/>
    </reaction>
</comment>
<dbReference type="GO" id="GO:0005507">
    <property type="term" value="F:copper ion binding"/>
    <property type="evidence" value="ECO:0007669"/>
    <property type="project" value="InterPro"/>
</dbReference>
<feature type="transmembrane region" description="Helical" evidence="16">
    <location>
        <begin position="44"/>
        <end position="68"/>
    </location>
</feature>
<dbReference type="InterPro" id="IPR036257">
    <property type="entry name" value="Cyt_c_oxidase_su2_TM_sf"/>
</dbReference>
<dbReference type="PANTHER" id="PTHR22888">
    <property type="entry name" value="CYTOCHROME C OXIDASE, SUBUNIT II"/>
    <property type="match status" value="1"/>
</dbReference>
<evidence type="ECO:0000256" key="6">
    <source>
        <dbReference type="ARBA" id="ARBA00022723"/>
    </source>
</evidence>
<dbReference type="SUPFAM" id="SSF49503">
    <property type="entry name" value="Cupredoxins"/>
    <property type="match status" value="1"/>
</dbReference>
<evidence type="ECO:0000256" key="4">
    <source>
        <dbReference type="ARBA" id="ARBA00022660"/>
    </source>
</evidence>